<comment type="caution">
    <text evidence="4">The sequence shown here is derived from an EMBL/GenBank/DDBJ whole genome shotgun (WGS) entry which is preliminary data.</text>
</comment>
<evidence type="ECO:0000259" key="2">
    <source>
        <dbReference type="Pfam" id="PF00069"/>
    </source>
</evidence>
<dbReference type="SUPFAM" id="SSF56112">
    <property type="entry name" value="Protein kinase-like (PK-like)"/>
    <property type="match status" value="1"/>
</dbReference>
<dbReference type="Pfam" id="PF00069">
    <property type="entry name" value="Pkinase"/>
    <property type="match status" value="1"/>
</dbReference>
<evidence type="ECO:0000313" key="5">
    <source>
        <dbReference type="Proteomes" id="UP001162972"/>
    </source>
</evidence>
<keyword evidence="5" id="KW-1185">Reference proteome</keyword>
<accession>A0AAD6NW54</accession>
<gene>
    <name evidence="4" type="ORF">OIU84_010483</name>
</gene>
<dbReference type="EMBL" id="JAPFFJ010000016">
    <property type="protein sequence ID" value="KAJ6406976.1"/>
    <property type="molecule type" value="Genomic_DNA"/>
</dbReference>
<evidence type="ECO:0000313" key="4">
    <source>
        <dbReference type="EMBL" id="KAJ6406976.1"/>
    </source>
</evidence>
<proteinExistence type="predicted"/>
<evidence type="ECO:0000259" key="3">
    <source>
        <dbReference type="Pfam" id="PF06391"/>
    </source>
</evidence>
<dbReference type="InterPro" id="IPR000719">
    <property type="entry name" value="Prot_kinase_dom"/>
</dbReference>
<dbReference type="AlphaFoldDB" id="A0AAD6NW54"/>
<dbReference type="Proteomes" id="UP001162972">
    <property type="component" value="Chromosome 6"/>
</dbReference>
<evidence type="ECO:0008006" key="6">
    <source>
        <dbReference type="Google" id="ProtNLM"/>
    </source>
</evidence>
<dbReference type="PANTHER" id="PTHR12683">
    <property type="entry name" value="CDK-ACTIVATING KINASE ASSEMBLY FACTOR MAT1"/>
    <property type="match status" value="1"/>
</dbReference>
<dbReference type="GO" id="GO:0006281">
    <property type="term" value="P:DNA repair"/>
    <property type="evidence" value="ECO:0007669"/>
    <property type="project" value="TreeGrafter"/>
</dbReference>
<feature type="region of interest" description="Disordered" evidence="1">
    <location>
        <begin position="117"/>
        <end position="144"/>
    </location>
</feature>
<dbReference type="GO" id="GO:0004672">
    <property type="term" value="F:protein kinase activity"/>
    <property type="evidence" value="ECO:0007669"/>
    <property type="project" value="InterPro"/>
</dbReference>
<dbReference type="GO" id="GO:0005675">
    <property type="term" value="C:transcription factor TFIIH holo complex"/>
    <property type="evidence" value="ECO:0007669"/>
    <property type="project" value="TreeGrafter"/>
</dbReference>
<dbReference type="GO" id="GO:0005524">
    <property type="term" value="F:ATP binding"/>
    <property type="evidence" value="ECO:0007669"/>
    <property type="project" value="InterPro"/>
</dbReference>
<sequence length="266" mass="29357">MVVSSINPHNKEIVVRRRIASIFNKREDDFSSLEEYNDYLEEVEDMIFNLVAGDDVAAFEEKIAEYQKENADLILINQARKAEELALAMAASKGPPAQTDNTAGSSQGISVGAGQYAPTTVGGQPRPIGIAPQPMPLRGGPDMHGYLEDEETMRIRTERASTAAGWSIEFSKKRAFEEAFESLCILDSQCPFMKIRIWALGCTVVEMLSGKSVWPHMDVPCDSQDLHQIPSSISDDAKDFLGRCLARNAAQRWSADELLDPFLSVG</sequence>
<dbReference type="PANTHER" id="PTHR12683:SF13">
    <property type="entry name" value="CDK-ACTIVATING KINASE ASSEMBLY FACTOR MAT1"/>
    <property type="match status" value="1"/>
</dbReference>
<name>A0AAD6NW54_9ROSI</name>
<dbReference type="InterPro" id="IPR015877">
    <property type="entry name" value="MAT1_centre"/>
</dbReference>
<organism evidence="4 5">
    <name type="scientific">Salix udensis</name>
    <dbReference type="NCBI Taxonomy" id="889485"/>
    <lineage>
        <taxon>Eukaryota</taxon>
        <taxon>Viridiplantae</taxon>
        <taxon>Streptophyta</taxon>
        <taxon>Embryophyta</taxon>
        <taxon>Tracheophyta</taxon>
        <taxon>Spermatophyta</taxon>
        <taxon>Magnoliopsida</taxon>
        <taxon>eudicotyledons</taxon>
        <taxon>Gunneridae</taxon>
        <taxon>Pentapetalae</taxon>
        <taxon>rosids</taxon>
        <taxon>fabids</taxon>
        <taxon>Malpighiales</taxon>
        <taxon>Salicaceae</taxon>
        <taxon>Saliceae</taxon>
        <taxon>Salix</taxon>
    </lineage>
</organism>
<evidence type="ECO:0000256" key="1">
    <source>
        <dbReference type="SAM" id="MobiDB-lite"/>
    </source>
</evidence>
<dbReference type="Pfam" id="PF06391">
    <property type="entry name" value="MAT1"/>
    <property type="match status" value="1"/>
</dbReference>
<protein>
    <recommendedName>
        <fullName evidence="6">Cdk-activating kinase assembly factor MAT1 centre domain-containing protein</fullName>
    </recommendedName>
</protein>
<dbReference type="GO" id="GO:0006357">
    <property type="term" value="P:regulation of transcription by RNA polymerase II"/>
    <property type="evidence" value="ECO:0007669"/>
    <property type="project" value="TreeGrafter"/>
</dbReference>
<dbReference type="Gene3D" id="1.10.510.10">
    <property type="entry name" value="Transferase(Phosphotransferase) domain 1"/>
    <property type="match status" value="1"/>
</dbReference>
<feature type="domain" description="Protein kinase" evidence="2">
    <location>
        <begin position="194"/>
        <end position="260"/>
    </location>
</feature>
<reference evidence="4 5" key="1">
    <citation type="journal article" date="2023" name="Int. J. Mol. Sci.">
        <title>De Novo Assembly and Annotation of 11 Diverse Shrub Willow (Salix) Genomes Reveals Novel Gene Organization in Sex-Linked Regions.</title>
        <authorList>
            <person name="Hyden B."/>
            <person name="Feng K."/>
            <person name="Yates T.B."/>
            <person name="Jawdy S."/>
            <person name="Cereghino C."/>
            <person name="Smart L.B."/>
            <person name="Muchero W."/>
        </authorList>
    </citation>
    <scope>NUCLEOTIDE SEQUENCE [LARGE SCALE GENOMIC DNA]</scope>
    <source>
        <tissue evidence="4">Shoot tip</tissue>
    </source>
</reference>
<dbReference type="InterPro" id="IPR011009">
    <property type="entry name" value="Kinase-like_dom_sf"/>
</dbReference>
<feature type="domain" description="MAT1 centre" evidence="3">
    <location>
        <begin position="10"/>
        <end position="86"/>
    </location>
</feature>